<dbReference type="PIRSF" id="PIRSF019169">
    <property type="entry name" value="PilM"/>
    <property type="match status" value="1"/>
</dbReference>
<evidence type="ECO:0000313" key="2">
    <source>
        <dbReference type="Proteomes" id="UP000230869"/>
    </source>
</evidence>
<comment type="caution">
    <text evidence="1">The sequence shown here is derived from an EMBL/GenBank/DDBJ whole genome shotgun (WGS) entry which is preliminary data.</text>
</comment>
<proteinExistence type="predicted"/>
<dbReference type="PANTHER" id="PTHR32432:SF3">
    <property type="entry name" value="ETHANOLAMINE UTILIZATION PROTEIN EUTJ"/>
    <property type="match status" value="1"/>
</dbReference>
<dbReference type="PANTHER" id="PTHR32432">
    <property type="entry name" value="CELL DIVISION PROTEIN FTSA-RELATED"/>
    <property type="match status" value="1"/>
</dbReference>
<dbReference type="InterPro" id="IPR050696">
    <property type="entry name" value="FtsA/MreB"/>
</dbReference>
<protein>
    <recommendedName>
        <fullName evidence="3">SHS2 domain-containing protein</fullName>
    </recommendedName>
</protein>
<evidence type="ECO:0000313" key="1">
    <source>
        <dbReference type="EMBL" id="PIR13803.1"/>
    </source>
</evidence>
<dbReference type="NCBIfam" id="TIGR01175">
    <property type="entry name" value="pilM"/>
    <property type="match status" value="1"/>
</dbReference>
<dbReference type="SUPFAM" id="SSF53067">
    <property type="entry name" value="Actin-like ATPase domain"/>
    <property type="match status" value="2"/>
</dbReference>
<organism evidence="1 2">
    <name type="scientific">Candidatus Falkowbacteria bacterium CG11_big_fil_rev_8_21_14_0_20_39_10</name>
    <dbReference type="NCBI Taxonomy" id="1974570"/>
    <lineage>
        <taxon>Bacteria</taxon>
        <taxon>Candidatus Falkowiibacteriota</taxon>
    </lineage>
</organism>
<gene>
    <name evidence="1" type="ORF">COV49_00950</name>
</gene>
<dbReference type="Gene3D" id="3.30.420.40">
    <property type="match status" value="2"/>
</dbReference>
<evidence type="ECO:0008006" key="3">
    <source>
        <dbReference type="Google" id="ProtNLM"/>
    </source>
</evidence>
<reference evidence="1 2" key="1">
    <citation type="submission" date="2017-09" db="EMBL/GenBank/DDBJ databases">
        <title>Depth-based differentiation of microbial function through sediment-hosted aquifers and enrichment of novel symbionts in the deep terrestrial subsurface.</title>
        <authorList>
            <person name="Probst A.J."/>
            <person name="Ladd B."/>
            <person name="Jarett J.K."/>
            <person name="Geller-Mcgrath D.E."/>
            <person name="Sieber C.M."/>
            <person name="Emerson J.B."/>
            <person name="Anantharaman K."/>
            <person name="Thomas B.C."/>
            <person name="Malmstrom R."/>
            <person name="Stieglmeier M."/>
            <person name="Klingl A."/>
            <person name="Woyke T."/>
            <person name="Ryan C.M."/>
            <person name="Banfield J.F."/>
        </authorList>
    </citation>
    <scope>NUCLEOTIDE SEQUENCE [LARGE SCALE GENOMIC DNA]</scope>
    <source>
        <strain evidence="1">CG11_big_fil_rev_8_21_14_0_20_39_10</strain>
    </source>
</reference>
<dbReference type="Gene3D" id="3.30.1490.300">
    <property type="match status" value="1"/>
</dbReference>
<dbReference type="CDD" id="cd24049">
    <property type="entry name" value="ASKHA_NBD_PilM"/>
    <property type="match status" value="1"/>
</dbReference>
<dbReference type="InterPro" id="IPR005883">
    <property type="entry name" value="PilM"/>
</dbReference>
<dbReference type="Proteomes" id="UP000230869">
    <property type="component" value="Unassembled WGS sequence"/>
</dbReference>
<dbReference type="InterPro" id="IPR043129">
    <property type="entry name" value="ATPase_NBD"/>
</dbReference>
<sequence length="346" mass="37997">MSLLSTETGFLGIDIGSSSIKLVELKRVKDEIRLMSYGFTENLGKIVGDDWQKDSAYAAKVINSIRKKAGTVSQNAVGALPTFSVFSSLINLSNVGQKDISSAVHWEAKKVIPMSLEEMVLDWKIISDEESDGDNIKVLLTGAPKTLVKRYINIFRDARINLLSLETETFSLIRSLLGNDKAVIMMVEIGTSTTDIFVVEKSIPVLSRSIDVGGLSITKALSENLNVGLERAEQFKYDLGVTSMGSSEEVVPKTIMESISPIINEIKYMLNMFENKDNKKVVKIVLSGGSSLLPNLTNYLSKILDINVVIGDPWSRVSYPVELKPVLSEIGCRLSVAIGLAMREIE</sequence>
<dbReference type="AlphaFoldDB" id="A0A2M6K9V4"/>
<name>A0A2M6K9V4_9BACT</name>
<accession>A0A2M6K9V4</accession>
<dbReference type="Pfam" id="PF11104">
    <property type="entry name" value="PilM_2"/>
    <property type="match status" value="1"/>
</dbReference>
<dbReference type="EMBL" id="PCWW01000017">
    <property type="protein sequence ID" value="PIR13803.1"/>
    <property type="molecule type" value="Genomic_DNA"/>
</dbReference>